<evidence type="ECO:0000313" key="1">
    <source>
        <dbReference type="EMBL" id="ARD84337.1"/>
    </source>
</evidence>
<dbReference type="InterPro" id="IPR038664">
    <property type="entry name" value="Gar1/Naf1_Cbf5-bd_sf"/>
</dbReference>
<organism evidence="1 3">
    <name type="scientific">Ferroplasma acidiphilum</name>
    <dbReference type="NCBI Taxonomy" id="74969"/>
    <lineage>
        <taxon>Archaea</taxon>
        <taxon>Methanobacteriati</taxon>
        <taxon>Thermoplasmatota</taxon>
        <taxon>Thermoplasmata</taxon>
        <taxon>Thermoplasmatales</taxon>
        <taxon>Ferroplasmaceae</taxon>
        <taxon>Ferroplasma</taxon>
    </lineage>
</organism>
<keyword evidence="3" id="KW-1185">Reference proteome</keyword>
<dbReference type="GeneID" id="16025621"/>
<dbReference type="InterPro" id="IPR009000">
    <property type="entry name" value="Transl_B-barrel_sf"/>
</dbReference>
<dbReference type="AlphaFoldDB" id="A0A1V0N2L6"/>
<sequence>MKTECTIVHKFNNEVLLRVNDCIGLHNKLVNEYDAVIGKVTKILGPVSGPYALAYIASKDDNIQKVYIKC</sequence>
<dbReference type="KEGG" id="fai:FAD_0419"/>
<dbReference type="Gene3D" id="2.40.10.230">
    <property type="entry name" value="Probable tRNA pseudouridine synthase domain"/>
    <property type="match status" value="1"/>
</dbReference>
<reference evidence="2 4" key="2">
    <citation type="submission" date="2020-05" db="EMBL/GenBank/DDBJ databases">
        <authorList>
            <person name="Zhang R."/>
        </authorList>
    </citation>
    <scope>NUCLEOTIDE SEQUENCE [LARGE SCALE GENOMIC DNA]</scope>
    <source>
        <strain evidence="2 4">DSM 28986</strain>
    </source>
</reference>
<dbReference type="RefSeq" id="WP_009887475.1">
    <property type="nucleotide sequence ID" value="NZ_CP015363.1"/>
</dbReference>
<evidence type="ECO:0000313" key="2">
    <source>
        <dbReference type="EMBL" id="NOL60169.1"/>
    </source>
</evidence>
<dbReference type="Proteomes" id="UP000192050">
    <property type="component" value="Chromosome"/>
</dbReference>
<dbReference type="EMBL" id="CP015363">
    <property type="protein sequence ID" value="ARD84337.1"/>
    <property type="molecule type" value="Genomic_DNA"/>
</dbReference>
<dbReference type="OrthoDB" id="60264at2157"/>
<dbReference type="SUPFAM" id="SSF50447">
    <property type="entry name" value="Translation proteins"/>
    <property type="match status" value="1"/>
</dbReference>
<dbReference type="EMBL" id="JABGBP010000166">
    <property type="protein sequence ID" value="NOL60169.1"/>
    <property type="molecule type" value="Genomic_DNA"/>
</dbReference>
<evidence type="ECO:0000313" key="4">
    <source>
        <dbReference type="Proteomes" id="UP000546917"/>
    </source>
</evidence>
<evidence type="ECO:0000313" key="3">
    <source>
        <dbReference type="Proteomes" id="UP000192050"/>
    </source>
</evidence>
<dbReference type="Proteomes" id="UP000546917">
    <property type="component" value="Unassembled WGS sequence"/>
</dbReference>
<dbReference type="STRING" id="74969.FAD_0419"/>
<reference evidence="1 3" key="1">
    <citation type="submission" date="2011-10" db="EMBL/GenBank/DDBJ databases">
        <title>Metabolic and evolutionary patterns in the extreme acidophile Ferroplasma acidiphilum.</title>
        <authorList>
            <person name="Golyshina O.V."/>
            <person name="Kozyavkin S.A."/>
            <person name="Tatusov R.L."/>
            <person name="Slesarev A.I."/>
            <person name="Golyshin P.N."/>
        </authorList>
    </citation>
    <scope>NUCLEOTIDE SEQUENCE [LARGE SCALE GENOMIC DNA]</scope>
    <source>
        <strain evidence="1">Berkeley</strain>
        <strain evidence="3">Y</strain>
    </source>
</reference>
<proteinExistence type="predicted"/>
<name>A0A1V0N2L6_9ARCH</name>
<gene>
    <name evidence="1" type="primary">gar1</name>
    <name evidence="1" type="ORF">FAD_0419</name>
    <name evidence="2" type="ORF">HLB00_04875</name>
</gene>
<accession>A0A1V0N2L6</accession>
<protein>
    <submittedName>
        <fullName evidence="1">H/ACA RNP protein Gar1</fullName>
    </submittedName>
</protein>